<keyword evidence="4" id="KW-1185">Reference proteome</keyword>
<evidence type="ECO:0000313" key="5">
    <source>
        <dbReference type="Proteomes" id="UP000247005"/>
    </source>
</evidence>
<evidence type="ECO:0000313" key="3">
    <source>
        <dbReference type="EMBL" id="POP49826.1"/>
    </source>
</evidence>
<reference evidence="4 5" key="1">
    <citation type="submission" date="2018-01" db="EMBL/GenBank/DDBJ databases">
        <title>Superficieibacter electus gen. nov., sp. nov., an extended-spectrum beta-lactamase possessing member of the Enterobacteriaceae family, isolated from intensive care unit surfaces.</title>
        <authorList>
            <person name="Potter R.F."/>
            <person name="D'Souza A.W."/>
        </authorList>
    </citation>
    <scope>NUCLEOTIDE SEQUENCE [LARGE SCALE GENOMIC DNA]</scope>
    <source>
        <strain evidence="3 5">BP-1</strain>
        <strain evidence="2 4">BP-2</strain>
    </source>
</reference>
<protein>
    <submittedName>
        <fullName evidence="3">Uncharacterized protein</fullName>
    </submittedName>
</protein>
<evidence type="ECO:0000313" key="4">
    <source>
        <dbReference type="Proteomes" id="UP000237073"/>
    </source>
</evidence>
<feature type="transmembrane region" description="Helical" evidence="1">
    <location>
        <begin position="6"/>
        <end position="27"/>
    </location>
</feature>
<keyword evidence="1" id="KW-1133">Transmembrane helix</keyword>
<feature type="transmembrane region" description="Helical" evidence="1">
    <location>
        <begin position="39"/>
        <end position="59"/>
    </location>
</feature>
<dbReference type="AlphaFoldDB" id="A0A2P5GTE5"/>
<accession>A0A2P5GTE5</accession>
<dbReference type="Proteomes" id="UP000237073">
    <property type="component" value="Unassembled WGS sequence"/>
</dbReference>
<keyword evidence="1" id="KW-0812">Transmembrane</keyword>
<comment type="caution">
    <text evidence="3">The sequence shown here is derived from an EMBL/GenBank/DDBJ whole genome shotgun (WGS) entry which is preliminary data.</text>
</comment>
<organism evidence="3 5">
    <name type="scientific">Superficieibacter electus</name>
    <dbReference type="NCBI Taxonomy" id="2022662"/>
    <lineage>
        <taxon>Bacteria</taxon>
        <taxon>Pseudomonadati</taxon>
        <taxon>Pseudomonadota</taxon>
        <taxon>Gammaproteobacteria</taxon>
        <taxon>Enterobacterales</taxon>
        <taxon>Enterobacteriaceae</taxon>
        <taxon>Superficieibacter</taxon>
    </lineage>
</organism>
<evidence type="ECO:0000256" key="1">
    <source>
        <dbReference type="SAM" id="Phobius"/>
    </source>
</evidence>
<dbReference type="EMBL" id="PQGD01000004">
    <property type="protein sequence ID" value="POP49826.1"/>
    <property type="molecule type" value="Genomic_DNA"/>
</dbReference>
<gene>
    <name evidence="3" type="ORF">CHU32_06270</name>
    <name evidence="2" type="ORF">CHU33_06255</name>
</gene>
<dbReference type="Proteomes" id="UP000247005">
    <property type="component" value="Unassembled WGS sequence"/>
</dbReference>
<name>A0A2P5GTE5_9ENTR</name>
<keyword evidence="1" id="KW-0472">Membrane</keyword>
<dbReference type="RefSeq" id="WP_103675223.1">
    <property type="nucleotide sequence ID" value="NZ_PQGD01000004.1"/>
</dbReference>
<evidence type="ECO:0000313" key="2">
    <source>
        <dbReference type="EMBL" id="POP46355.1"/>
    </source>
</evidence>
<proteinExistence type="predicted"/>
<sequence>MSLDLSFFILYLLSSLLLFVLQIWIYFLIYPVGGLTSHLVCRAANMAAMAIQLCLVATGRFPFNVLSSQVRFVDDMVRVLALVFLLLHGVVYIFLLHGGLPKRKPPLWRD</sequence>
<dbReference type="OrthoDB" id="6631229at2"/>
<dbReference type="EMBL" id="PQGE01000004">
    <property type="protein sequence ID" value="POP46355.1"/>
    <property type="molecule type" value="Genomic_DNA"/>
</dbReference>
<feature type="transmembrane region" description="Helical" evidence="1">
    <location>
        <begin position="79"/>
        <end position="100"/>
    </location>
</feature>